<protein>
    <submittedName>
        <fullName evidence="1">Uncharacterized protein</fullName>
    </submittedName>
</protein>
<comment type="caution">
    <text evidence="1">The sequence shown here is derived from an EMBL/GenBank/DDBJ whole genome shotgun (WGS) entry which is preliminary data.</text>
</comment>
<accession>A0ABS4EW13</accession>
<gene>
    <name evidence="1" type="ORF">J2Z75_005670</name>
</gene>
<reference evidence="1 2" key="1">
    <citation type="submission" date="2021-03" db="EMBL/GenBank/DDBJ databases">
        <title>Genomic Encyclopedia of Type Strains, Phase IV (KMG-IV): sequencing the most valuable type-strain genomes for metagenomic binning, comparative biology and taxonomic classification.</title>
        <authorList>
            <person name="Goeker M."/>
        </authorList>
    </citation>
    <scope>NUCLEOTIDE SEQUENCE [LARGE SCALE GENOMIC DNA]</scope>
    <source>
        <strain evidence="1 2">DSM 26427</strain>
    </source>
</reference>
<name>A0ABS4EW13_9HYPH</name>
<keyword evidence="2" id="KW-1185">Reference proteome</keyword>
<proteinExistence type="predicted"/>
<evidence type="ECO:0000313" key="1">
    <source>
        <dbReference type="EMBL" id="MBP1862139.1"/>
    </source>
</evidence>
<dbReference type="Proteomes" id="UP000823786">
    <property type="component" value="Unassembled WGS sequence"/>
</dbReference>
<dbReference type="EMBL" id="JAGGJV010000014">
    <property type="protein sequence ID" value="MBP1862139.1"/>
    <property type="molecule type" value="Genomic_DNA"/>
</dbReference>
<evidence type="ECO:0000313" key="2">
    <source>
        <dbReference type="Proteomes" id="UP000823786"/>
    </source>
</evidence>
<organism evidence="1 2">
    <name type="scientific">Rhizobium herbae</name>
    <dbReference type="NCBI Taxonomy" id="508661"/>
    <lineage>
        <taxon>Bacteria</taxon>
        <taxon>Pseudomonadati</taxon>
        <taxon>Pseudomonadota</taxon>
        <taxon>Alphaproteobacteria</taxon>
        <taxon>Hyphomicrobiales</taxon>
        <taxon>Rhizobiaceae</taxon>
        <taxon>Rhizobium/Agrobacterium group</taxon>
        <taxon>Rhizobium</taxon>
    </lineage>
</organism>
<dbReference type="RefSeq" id="WP_209857117.1">
    <property type="nucleotide sequence ID" value="NZ_JAGGJV010000014.1"/>
</dbReference>
<sequence length="69" mass="8032">MGKRSEADARIMVRKLPYCVTSPEGRFYALVDGKKVAERGRLYWHTKPDAFRCGVRFLTARLASERRTR</sequence>